<dbReference type="InterPro" id="IPR054471">
    <property type="entry name" value="GPIID_WHD"/>
</dbReference>
<feature type="domain" description="DUF7708" evidence="4">
    <location>
        <begin position="86"/>
        <end position="218"/>
    </location>
</feature>
<feature type="compositionally biased region" description="Acidic residues" evidence="2">
    <location>
        <begin position="1004"/>
        <end position="1036"/>
    </location>
</feature>
<gene>
    <name evidence="6" type="ORF">QBC42DRAFT_266957</name>
</gene>
<reference evidence="6" key="2">
    <citation type="submission" date="2023-06" db="EMBL/GenBank/DDBJ databases">
        <authorList>
            <consortium name="Lawrence Berkeley National Laboratory"/>
            <person name="Mondo S.J."/>
            <person name="Hensen N."/>
            <person name="Bonometti L."/>
            <person name="Westerberg I."/>
            <person name="Brannstrom I.O."/>
            <person name="Guillou S."/>
            <person name="Cros-Aarteil S."/>
            <person name="Calhoun S."/>
            <person name="Haridas S."/>
            <person name="Kuo A."/>
            <person name="Pangilinan J."/>
            <person name="Riley R."/>
            <person name="Labutti K."/>
            <person name="Andreopoulos B."/>
            <person name="Lipzen A."/>
            <person name="Chen C."/>
            <person name="Yanf M."/>
            <person name="Daum C."/>
            <person name="Ng V."/>
            <person name="Clum A."/>
            <person name="Steindorff A."/>
            <person name="Ohm R."/>
            <person name="Martin F."/>
            <person name="Silar P."/>
            <person name="Natvig D."/>
            <person name="Lalanne C."/>
            <person name="Gautier V."/>
            <person name="Ament-Velasquez S.L."/>
            <person name="Kruys A."/>
            <person name="Hutchinson M.I."/>
            <person name="Powell A.J."/>
            <person name="Barry K."/>
            <person name="Miller A.N."/>
            <person name="Grigoriev I.V."/>
            <person name="Debuchy R."/>
            <person name="Gladieux P."/>
            <person name="Thoren M.H."/>
            <person name="Johannesson H."/>
        </authorList>
    </citation>
    <scope>NUCLEOTIDE SEQUENCE</scope>
    <source>
        <strain evidence="6">PSN324</strain>
    </source>
</reference>
<proteinExistence type="predicted"/>
<dbReference type="InterPro" id="IPR056125">
    <property type="entry name" value="DUF7708"/>
</dbReference>
<protein>
    <recommendedName>
        <fullName evidence="8">NACHT domain-containing protein</fullName>
    </recommendedName>
</protein>
<reference evidence="6" key="1">
    <citation type="journal article" date="2023" name="Mol. Phylogenet. Evol.">
        <title>Genome-scale phylogeny and comparative genomics of the fungal order Sordariales.</title>
        <authorList>
            <person name="Hensen N."/>
            <person name="Bonometti L."/>
            <person name="Westerberg I."/>
            <person name="Brannstrom I.O."/>
            <person name="Guillou S."/>
            <person name="Cros-Aarteil S."/>
            <person name="Calhoun S."/>
            <person name="Haridas S."/>
            <person name="Kuo A."/>
            <person name="Mondo S."/>
            <person name="Pangilinan J."/>
            <person name="Riley R."/>
            <person name="LaButti K."/>
            <person name="Andreopoulos B."/>
            <person name="Lipzen A."/>
            <person name="Chen C."/>
            <person name="Yan M."/>
            <person name="Daum C."/>
            <person name="Ng V."/>
            <person name="Clum A."/>
            <person name="Steindorff A."/>
            <person name="Ohm R.A."/>
            <person name="Martin F."/>
            <person name="Silar P."/>
            <person name="Natvig D.O."/>
            <person name="Lalanne C."/>
            <person name="Gautier V."/>
            <person name="Ament-Velasquez S.L."/>
            <person name="Kruys A."/>
            <person name="Hutchinson M.I."/>
            <person name="Powell A.J."/>
            <person name="Barry K."/>
            <person name="Miller A.N."/>
            <person name="Grigoriev I.V."/>
            <person name="Debuchy R."/>
            <person name="Gladieux P."/>
            <person name="Hiltunen Thoren M."/>
            <person name="Johannesson H."/>
        </authorList>
    </citation>
    <scope>NUCLEOTIDE SEQUENCE</scope>
    <source>
        <strain evidence="6">PSN324</strain>
    </source>
</reference>
<dbReference type="Proteomes" id="UP001321749">
    <property type="component" value="Unassembled WGS sequence"/>
</dbReference>
<evidence type="ECO:0000256" key="2">
    <source>
        <dbReference type="SAM" id="MobiDB-lite"/>
    </source>
</evidence>
<feature type="domain" description="GPI inositol-deacylase winged helix" evidence="3">
    <location>
        <begin position="543"/>
        <end position="628"/>
    </location>
</feature>
<evidence type="ECO:0000256" key="1">
    <source>
        <dbReference type="ARBA" id="ARBA00022737"/>
    </source>
</evidence>
<dbReference type="Pfam" id="PF24883">
    <property type="entry name" value="NPHP3_N"/>
    <property type="match status" value="1"/>
</dbReference>
<feature type="domain" description="Nephrocystin 3-like N-terminal" evidence="5">
    <location>
        <begin position="268"/>
        <end position="441"/>
    </location>
</feature>
<evidence type="ECO:0000259" key="5">
    <source>
        <dbReference type="Pfam" id="PF24883"/>
    </source>
</evidence>
<dbReference type="Pfam" id="PF24809">
    <property type="entry name" value="DUF7708"/>
    <property type="match status" value="1"/>
</dbReference>
<name>A0AAV9HTS5_9PEZI</name>
<dbReference type="Pfam" id="PF22939">
    <property type="entry name" value="WHD_GPIID"/>
    <property type="match status" value="1"/>
</dbReference>
<evidence type="ECO:0000259" key="3">
    <source>
        <dbReference type="Pfam" id="PF22939"/>
    </source>
</evidence>
<accession>A0AAV9HTS5</accession>
<sequence>MASSIADIFAAAVDELLSEVGRHDAKGPFFSAVKELKEQYQNDPAAFREQKSSRQCAEELRGFLRHASDKRKQSVLLRVTAKLEPFISSLGSIAGLCENLLQASPMAVAVVFSGARILLTVAIKLHECLESVLEAIADIDIYLRCYERILKAHSHSRDMQLKLVTAYKNVLQFWWKATKLLSEKALVTMAKGIFRPVDHEIADCLRLIKADRESIQFLVVSNEAELNYEARSDRLKDRIVPWIRAGQEPSKLDVRHELAGRLQIHQEGTCSWILDNPGYKQWYGSPDNSILWYNASPGSGKTILASSVVNHLKKEGHRVIYHFCSYDDPTLRQHLNIFRSLALQLLKLAERVPDSVRKIWEEEQDNFIPMLVDRSVVEQVIHELLKVIPRIHIVIDGLDECTQAQTPDQTAVGCSALDMIGRLVLRGSERHGLAKWFVTSRKEGRIETSMVKLNAIEVTPSKQDLETDIEAYINERLKESRSKWCRDCIVEAADGNFLYAKLRVDTVLQEGLTCEEDVHEEMSTWPKGLTGCYLRSLESLSARSTKEQEFARRTILILVATMQPLSLNELRDALAVRYDSADYSISRLPSPSLIQELCGSFISLDQSVRGTSDNPIVKLSHKSVQDLFSSRPDEIGVAEHLRKYFVSRQDGLLEMGRICMAYLRYKRYLTPGGLPDDFEDDPEHAFLRYAAVFWFQHLNDYGTPTPDLRAEVRAFLRSPSIWACVRVQSRVARYLFARYVRSPSRGYKIRLQGSGWGMGDHIATTIPVWMDEQGNEAGDLELVRQFHHFMLEWSEALASGRDALLQCPMSPSGVEQFPGRTKFTDKGTKRANIGLQTPARDREMLVDEVFTEKGVFKARLLHRVREEPHEFNWAIIAPFSKHPGPSGFFRLPDAMVPNNFGHFLPGAIPSLTGVFGIETRKPEASIVTDEGIKSFGPPDDIAKVISQVATPNDHWYIKSQVRRLGTESTDGVVVLHLGLAVHNPQPEVDVKDVEDSSESSGSDSESDSDSEPDDYDEEEEEDEEEEDEEDEEDEESSTSRSGEESTQLGSSSGESAPDNETCDMPKDVVVILTQKGSPVWIPQCSTAARRNQPTGAFHPTEDIYVWAINPLELCVVNISSGIFKKFALPGAPNESPSVPPSSATVREFQFSADGLILHYLSITFQAQNEELTTARIVMSAFNVTFGSQVGDRNIKELKPCGDPIMATYQFDHALEKLPMPLTLTHWDVKSNRVYAVLPILSCSVKVIKIKLFGSEAVSLPGFQTLARPIFIPCNLNCRRPKMLYQASPSKPEDSLYLVLNRSGGPTNTEAGWPTVIRWTIPKADGWRLWDENEDSKCEELKRDPTISLHQMVRGSFVEADKMFAVAIRGALDYTKRSFLSCY</sequence>
<evidence type="ECO:0000313" key="6">
    <source>
        <dbReference type="EMBL" id="KAK4462907.1"/>
    </source>
</evidence>
<evidence type="ECO:0000313" key="7">
    <source>
        <dbReference type="Proteomes" id="UP001321749"/>
    </source>
</evidence>
<keyword evidence="7" id="KW-1185">Reference proteome</keyword>
<comment type="caution">
    <text evidence="6">The sequence shown here is derived from an EMBL/GenBank/DDBJ whole genome shotgun (WGS) entry which is preliminary data.</text>
</comment>
<feature type="region of interest" description="Disordered" evidence="2">
    <location>
        <begin position="985"/>
        <end position="1062"/>
    </location>
</feature>
<dbReference type="InterPro" id="IPR027417">
    <property type="entry name" value="P-loop_NTPase"/>
</dbReference>
<dbReference type="InterPro" id="IPR056884">
    <property type="entry name" value="NPHP3-like_N"/>
</dbReference>
<evidence type="ECO:0008006" key="8">
    <source>
        <dbReference type="Google" id="ProtNLM"/>
    </source>
</evidence>
<dbReference type="Gene3D" id="3.40.50.300">
    <property type="entry name" value="P-loop containing nucleotide triphosphate hydrolases"/>
    <property type="match status" value="1"/>
</dbReference>
<organism evidence="6 7">
    <name type="scientific">Cladorrhinum samala</name>
    <dbReference type="NCBI Taxonomy" id="585594"/>
    <lineage>
        <taxon>Eukaryota</taxon>
        <taxon>Fungi</taxon>
        <taxon>Dikarya</taxon>
        <taxon>Ascomycota</taxon>
        <taxon>Pezizomycotina</taxon>
        <taxon>Sordariomycetes</taxon>
        <taxon>Sordariomycetidae</taxon>
        <taxon>Sordariales</taxon>
        <taxon>Podosporaceae</taxon>
        <taxon>Cladorrhinum</taxon>
    </lineage>
</organism>
<keyword evidence="1" id="KW-0677">Repeat</keyword>
<dbReference type="SUPFAM" id="SSF52540">
    <property type="entry name" value="P-loop containing nucleoside triphosphate hydrolases"/>
    <property type="match status" value="1"/>
</dbReference>
<dbReference type="EMBL" id="MU864966">
    <property type="protein sequence ID" value="KAK4462907.1"/>
    <property type="molecule type" value="Genomic_DNA"/>
</dbReference>
<dbReference type="PANTHER" id="PTHR10039">
    <property type="entry name" value="AMELOGENIN"/>
    <property type="match status" value="1"/>
</dbReference>
<evidence type="ECO:0000259" key="4">
    <source>
        <dbReference type="Pfam" id="PF24809"/>
    </source>
</evidence>